<organism evidence="1 2">
    <name type="scientific">Phytophthora cactorum</name>
    <dbReference type="NCBI Taxonomy" id="29920"/>
    <lineage>
        <taxon>Eukaryota</taxon>
        <taxon>Sar</taxon>
        <taxon>Stramenopiles</taxon>
        <taxon>Oomycota</taxon>
        <taxon>Peronosporomycetes</taxon>
        <taxon>Peronosporales</taxon>
        <taxon>Peronosporaceae</taxon>
        <taxon>Phytophthora</taxon>
    </lineage>
</organism>
<evidence type="ECO:0000313" key="1">
    <source>
        <dbReference type="EMBL" id="KAG6943552.1"/>
    </source>
</evidence>
<gene>
    <name evidence="1" type="ORF">JG687_00018385</name>
</gene>
<evidence type="ECO:0000313" key="2">
    <source>
        <dbReference type="Proteomes" id="UP000688947"/>
    </source>
</evidence>
<sequence length="88" mass="9743">MEGVAEDNEFELALDDCSIGTKQCLAVYGRYASPRVMLSINFVMDGPGDHSTDSLAKKDKDAITWGKLNNINVYVFAEVVLVPCNKYH</sequence>
<dbReference type="Proteomes" id="UP000688947">
    <property type="component" value="Unassembled WGS sequence"/>
</dbReference>
<protein>
    <submittedName>
        <fullName evidence="1">Uncharacterized protein</fullName>
    </submittedName>
</protein>
<proteinExistence type="predicted"/>
<reference evidence="1" key="1">
    <citation type="submission" date="2021-01" db="EMBL/GenBank/DDBJ databases">
        <title>Phytophthora aleatoria, a newly-described species from Pinus radiata is distinct from Phytophthora cactorum isolates based on comparative genomics.</title>
        <authorList>
            <person name="Mcdougal R."/>
            <person name="Panda P."/>
            <person name="Williams N."/>
            <person name="Studholme D.J."/>
        </authorList>
    </citation>
    <scope>NUCLEOTIDE SEQUENCE</scope>
    <source>
        <strain evidence="1">NZFS 3830</strain>
    </source>
</reference>
<name>A0A8T1TKS5_9STRA</name>
<dbReference type="AlphaFoldDB" id="A0A8T1TKS5"/>
<dbReference type="EMBL" id="JAENGZ010002498">
    <property type="protein sequence ID" value="KAG6943552.1"/>
    <property type="molecule type" value="Genomic_DNA"/>
</dbReference>
<comment type="caution">
    <text evidence="1">The sequence shown here is derived from an EMBL/GenBank/DDBJ whole genome shotgun (WGS) entry which is preliminary data.</text>
</comment>
<accession>A0A8T1TKS5</accession>